<feature type="transmembrane region" description="Helical" evidence="5">
    <location>
        <begin position="115"/>
        <end position="133"/>
    </location>
</feature>
<dbReference type="GO" id="GO:0016020">
    <property type="term" value="C:membrane"/>
    <property type="evidence" value="ECO:0007669"/>
    <property type="project" value="UniProtKB-SubCell"/>
</dbReference>
<dbReference type="AlphaFoldDB" id="A0A1L7NC75"/>
<dbReference type="Pfam" id="PF00892">
    <property type="entry name" value="EamA"/>
    <property type="match status" value="2"/>
</dbReference>
<dbReference type="PANTHER" id="PTHR32322">
    <property type="entry name" value="INNER MEMBRANE TRANSPORTER"/>
    <property type="match status" value="1"/>
</dbReference>
<dbReference type="PANTHER" id="PTHR32322:SF9">
    <property type="entry name" value="AMINO-ACID METABOLITE EFFLUX PUMP-RELATED"/>
    <property type="match status" value="1"/>
</dbReference>
<evidence type="ECO:0000256" key="2">
    <source>
        <dbReference type="ARBA" id="ARBA00022692"/>
    </source>
</evidence>
<dbReference type="RefSeq" id="WP_096426001.1">
    <property type="nucleotide sequence ID" value="NZ_AP015029.1"/>
</dbReference>
<feature type="transmembrane region" description="Helical" evidence="5">
    <location>
        <begin position="238"/>
        <end position="257"/>
    </location>
</feature>
<evidence type="ECO:0000256" key="1">
    <source>
        <dbReference type="ARBA" id="ARBA00004141"/>
    </source>
</evidence>
<dbReference type="EMBL" id="AP015029">
    <property type="protein sequence ID" value="BAW23066.1"/>
    <property type="molecule type" value="Genomic_DNA"/>
</dbReference>
<evidence type="ECO:0000256" key="5">
    <source>
        <dbReference type="SAM" id="Phobius"/>
    </source>
</evidence>
<proteinExistence type="predicted"/>
<gene>
    <name evidence="7" type="ORF">KF715C_ch24930</name>
</gene>
<dbReference type="Proteomes" id="UP000218731">
    <property type="component" value="Chromosome 1"/>
</dbReference>
<keyword evidence="4 5" id="KW-0472">Membrane</keyword>
<evidence type="ECO:0000259" key="6">
    <source>
        <dbReference type="Pfam" id="PF00892"/>
    </source>
</evidence>
<evidence type="ECO:0000313" key="8">
    <source>
        <dbReference type="Proteomes" id="UP000218731"/>
    </source>
</evidence>
<sequence length="296" mass="31823">MHRKHMILAVLVTALWGLNFPLTKLGLAHIDPLLLTGLRFALCALPWVFFVTRPKVAVHWLAAYGLIFGVAMWALINLGIAMGVPAGSASLLIQFSAFFTLAWGCLLFRERLTGTQLVGIALAATGLVGILAVSPGKTTTTGLLLLLISALAWSIGNVIIKLSKVKEIFAFVIWASLFAPIPLLSLAWWLHGTAAFVALAAQANAVVVFCLLFQVYAATHFCYWGWNYLLREYPVSRVAPLSLLIPVFGIASSALIVDEVPSGWEWLCIALILSALAVGMKPGRAVLGSKPVAAVH</sequence>
<dbReference type="InterPro" id="IPR000620">
    <property type="entry name" value="EamA_dom"/>
</dbReference>
<dbReference type="InterPro" id="IPR037185">
    <property type="entry name" value="EmrE-like"/>
</dbReference>
<keyword evidence="2 5" id="KW-0812">Transmembrane</keyword>
<name>A0A1L7NC75_PSEPU</name>
<feature type="transmembrane region" description="Helical" evidence="5">
    <location>
        <begin position="139"/>
        <end position="156"/>
    </location>
</feature>
<evidence type="ECO:0000313" key="7">
    <source>
        <dbReference type="EMBL" id="BAW23066.1"/>
    </source>
</evidence>
<protein>
    <submittedName>
        <fullName evidence="7">O-acetylserine/cysteine export protein EamA</fullName>
    </submittedName>
</protein>
<dbReference type="SUPFAM" id="SSF103481">
    <property type="entry name" value="Multidrug resistance efflux transporter EmrE"/>
    <property type="match status" value="2"/>
</dbReference>
<accession>A0A1L7NC75</accession>
<organism evidence="7 8">
    <name type="scientific">Pseudomonas putida</name>
    <name type="common">Arthrobacter siderocapsulatus</name>
    <dbReference type="NCBI Taxonomy" id="303"/>
    <lineage>
        <taxon>Bacteria</taxon>
        <taxon>Pseudomonadati</taxon>
        <taxon>Pseudomonadota</taxon>
        <taxon>Gammaproteobacteria</taxon>
        <taxon>Pseudomonadales</taxon>
        <taxon>Pseudomonadaceae</taxon>
        <taxon>Pseudomonas</taxon>
    </lineage>
</organism>
<evidence type="ECO:0000256" key="4">
    <source>
        <dbReference type="ARBA" id="ARBA00023136"/>
    </source>
</evidence>
<feature type="transmembrane region" description="Helical" evidence="5">
    <location>
        <begin position="196"/>
        <end position="226"/>
    </location>
</feature>
<comment type="subcellular location">
    <subcellularLocation>
        <location evidence="1">Membrane</location>
        <topology evidence="1">Multi-pass membrane protein</topology>
    </subcellularLocation>
</comment>
<feature type="transmembrane region" description="Helical" evidence="5">
    <location>
        <begin position="33"/>
        <end position="51"/>
    </location>
</feature>
<feature type="domain" description="EamA" evidence="6">
    <location>
        <begin position="141"/>
        <end position="277"/>
    </location>
</feature>
<evidence type="ECO:0000256" key="3">
    <source>
        <dbReference type="ARBA" id="ARBA00022989"/>
    </source>
</evidence>
<feature type="transmembrane region" description="Helical" evidence="5">
    <location>
        <begin position="263"/>
        <end position="280"/>
    </location>
</feature>
<feature type="transmembrane region" description="Helical" evidence="5">
    <location>
        <begin position="86"/>
        <end position="108"/>
    </location>
</feature>
<feature type="transmembrane region" description="Helical" evidence="5">
    <location>
        <begin position="58"/>
        <end position="80"/>
    </location>
</feature>
<dbReference type="InterPro" id="IPR050638">
    <property type="entry name" value="AA-Vitamin_Transporters"/>
</dbReference>
<keyword evidence="3 5" id="KW-1133">Transmembrane helix</keyword>
<feature type="domain" description="EamA" evidence="6">
    <location>
        <begin position="6"/>
        <end position="131"/>
    </location>
</feature>
<feature type="transmembrane region" description="Helical" evidence="5">
    <location>
        <begin position="168"/>
        <end position="190"/>
    </location>
</feature>
<reference evidence="7 8" key="1">
    <citation type="submission" date="2015-11" db="EMBL/GenBank/DDBJ databases">
        <title>Complete genome sequencing of a biphenyl-degrading bacterium, Pseudomonas putida KF715 (=NBRC110667).</title>
        <authorList>
            <person name="Suenaga H."/>
            <person name="Fujihara N."/>
            <person name="Watanabe T."/>
            <person name="Hirose J."/>
            <person name="Kimura N."/>
            <person name="Yamazoe A."/>
            <person name="Hosoyama A."/>
            <person name="Shimodaira J."/>
            <person name="Furukawa K."/>
        </authorList>
    </citation>
    <scope>NUCLEOTIDE SEQUENCE [LARGE SCALE GENOMIC DNA]</scope>
    <source>
        <strain evidence="7 8">KF715</strain>
    </source>
</reference>